<dbReference type="Proteomes" id="UP000026962">
    <property type="component" value="Chromosome 4"/>
</dbReference>
<keyword evidence="3" id="KW-1185">Reference proteome</keyword>
<dbReference type="Gramene" id="OPUNC04G09780.1">
    <property type="protein sequence ID" value="OPUNC04G09780.1"/>
    <property type="gene ID" value="OPUNC04G09780"/>
</dbReference>
<feature type="region of interest" description="Disordered" evidence="1">
    <location>
        <begin position="1"/>
        <end position="32"/>
    </location>
</feature>
<dbReference type="AlphaFoldDB" id="A0A0E0KQ92"/>
<feature type="compositionally biased region" description="Basic and acidic residues" evidence="1">
    <location>
        <begin position="20"/>
        <end position="30"/>
    </location>
</feature>
<feature type="compositionally biased region" description="Basic and acidic residues" evidence="1">
    <location>
        <begin position="1"/>
        <end position="10"/>
    </location>
</feature>
<name>A0A0E0KQ92_ORYPU</name>
<protein>
    <submittedName>
        <fullName evidence="2">Uncharacterized protein</fullName>
    </submittedName>
</protein>
<sequence length="93" mass="9837">MAETNRRPPDGIRPATRQGDQPERGEKNDVEAETVDYCARDPINIILHTQGVPALATSSEGAVVKMLLAAGELETRGERAQAAAPEKAGGSVK</sequence>
<reference evidence="2" key="2">
    <citation type="submission" date="2018-05" db="EMBL/GenBank/DDBJ databases">
        <title>OpunRS2 (Oryza punctata Reference Sequence Version 2).</title>
        <authorList>
            <person name="Zhang J."/>
            <person name="Kudrna D."/>
            <person name="Lee S."/>
            <person name="Talag J."/>
            <person name="Welchert J."/>
            <person name="Wing R.A."/>
        </authorList>
    </citation>
    <scope>NUCLEOTIDE SEQUENCE [LARGE SCALE GENOMIC DNA]</scope>
</reference>
<evidence type="ECO:0000256" key="1">
    <source>
        <dbReference type="SAM" id="MobiDB-lite"/>
    </source>
</evidence>
<evidence type="ECO:0000313" key="3">
    <source>
        <dbReference type="Proteomes" id="UP000026962"/>
    </source>
</evidence>
<organism evidence="2">
    <name type="scientific">Oryza punctata</name>
    <name type="common">Red rice</name>
    <dbReference type="NCBI Taxonomy" id="4537"/>
    <lineage>
        <taxon>Eukaryota</taxon>
        <taxon>Viridiplantae</taxon>
        <taxon>Streptophyta</taxon>
        <taxon>Embryophyta</taxon>
        <taxon>Tracheophyta</taxon>
        <taxon>Spermatophyta</taxon>
        <taxon>Magnoliopsida</taxon>
        <taxon>Liliopsida</taxon>
        <taxon>Poales</taxon>
        <taxon>Poaceae</taxon>
        <taxon>BOP clade</taxon>
        <taxon>Oryzoideae</taxon>
        <taxon>Oryzeae</taxon>
        <taxon>Oryzinae</taxon>
        <taxon>Oryza</taxon>
    </lineage>
</organism>
<dbReference type="EnsemblPlants" id="OPUNC04G09780.1">
    <property type="protein sequence ID" value="OPUNC04G09780.1"/>
    <property type="gene ID" value="OPUNC04G09780"/>
</dbReference>
<accession>A0A0E0KQ92</accession>
<evidence type="ECO:0000313" key="2">
    <source>
        <dbReference type="EnsemblPlants" id="OPUNC04G09780.1"/>
    </source>
</evidence>
<proteinExistence type="predicted"/>
<reference evidence="2" key="1">
    <citation type="submission" date="2015-04" db="UniProtKB">
        <authorList>
            <consortium name="EnsemblPlants"/>
        </authorList>
    </citation>
    <scope>IDENTIFICATION</scope>
</reference>
<dbReference type="HOGENOM" id="CLU_2403457_0_0_1"/>